<keyword evidence="3" id="KW-1185">Reference proteome</keyword>
<dbReference type="InterPro" id="IPR029526">
    <property type="entry name" value="PGBD"/>
</dbReference>
<evidence type="ECO:0000313" key="2">
    <source>
        <dbReference type="EMBL" id="KAJ8887090.1"/>
    </source>
</evidence>
<evidence type="ECO:0000259" key="1">
    <source>
        <dbReference type="Pfam" id="PF13843"/>
    </source>
</evidence>
<protein>
    <recommendedName>
        <fullName evidence="1">PiggyBac transposable element-derived protein domain-containing protein</fullName>
    </recommendedName>
</protein>
<proteinExistence type="predicted"/>
<accession>A0ABQ9HS38</accession>
<dbReference type="Proteomes" id="UP001159363">
    <property type="component" value="Chromosome X"/>
</dbReference>
<evidence type="ECO:0000313" key="3">
    <source>
        <dbReference type="Proteomes" id="UP001159363"/>
    </source>
</evidence>
<gene>
    <name evidence="2" type="ORF">PR048_013305</name>
</gene>
<name>A0ABQ9HS38_9NEOP</name>
<organism evidence="2 3">
    <name type="scientific">Dryococelus australis</name>
    <dbReference type="NCBI Taxonomy" id="614101"/>
    <lineage>
        <taxon>Eukaryota</taxon>
        <taxon>Metazoa</taxon>
        <taxon>Ecdysozoa</taxon>
        <taxon>Arthropoda</taxon>
        <taxon>Hexapoda</taxon>
        <taxon>Insecta</taxon>
        <taxon>Pterygota</taxon>
        <taxon>Neoptera</taxon>
        <taxon>Polyneoptera</taxon>
        <taxon>Phasmatodea</taxon>
        <taxon>Verophasmatodea</taxon>
        <taxon>Anareolatae</taxon>
        <taxon>Phasmatidae</taxon>
        <taxon>Eurycanthinae</taxon>
        <taxon>Dryococelus</taxon>
    </lineage>
</organism>
<sequence length="79" mass="9005">MVMVQTIFNFQTINKIENKTLETNSNTGEGLGEKFVQNLLKDFEKSGRIIYTDSFFSSPNLFSFLLENGIGGYGTFRCY</sequence>
<dbReference type="Pfam" id="PF13843">
    <property type="entry name" value="DDE_Tnp_1_7"/>
    <property type="match status" value="1"/>
</dbReference>
<comment type="caution">
    <text evidence="2">The sequence shown here is derived from an EMBL/GenBank/DDBJ whole genome shotgun (WGS) entry which is preliminary data.</text>
</comment>
<reference evidence="2 3" key="1">
    <citation type="submission" date="2023-02" db="EMBL/GenBank/DDBJ databases">
        <title>LHISI_Scaffold_Assembly.</title>
        <authorList>
            <person name="Stuart O.P."/>
            <person name="Cleave R."/>
            <person name="Magrath M.J.L."/>
            <person name="Mikheyev A.S."/>
        </authorList>
    </citation>
    <scope>NUCLEOTIDE SEQUENCE [LARGE SCALE GENOMIC DNA]</scope>
    <source>
        <strain evidence="2">Daus_M_001</strain>
        <tissue evidence="2">Leg muscle</tissue>
    </source>
</reference>
<dbReference type="EMBL" id="JARBHB010000004">
    <property type="protein sequence ID" value="KAJ8887090.1"/>
    <property type="molecule type" value="Genomic_DNA"/>
</dbReference>
<feature type="domain" description="PiggyBac transposable element-derived protein" evidence="1">
    <location>
        <begin position="18"/>
        <end position="76"/>
    </location>
</feature>